<dbReference type="STRING" id="89065.SAMN05216605_110252"/>
<feature type="domain" description="Antitoxin Xre/MbcA/ParS-like toxin-binding" evidence="1">
    <location>
        <begin position="174"/>
        <end position="221"/>
    </location>
</feature>
<dbReference type="EMBL" id="FNCO01000010">
    <property type="protein sequence ID" value="SDI12261.1"/>
    <property type="molecule type" value="Genomic_DNA"/>
</dbReference>
<dbReference type="Gene3D" id="2.10.260.10">
    <property type="match status" value="1"/>
</dbReference>
<accession>A0A1G8I0J0</accession>
<keyword evidence="3" id="KW-1185">Reference proteome</keyword>
<dbReference type="Pfam" id="PF09722">
    <property type="entry name" value="Xre_MbcA_ParS_C"/>
    <property type="match status" value="1"/>
</dbReference>
<organism evidence="2 3">
    <name type="scientific">Pseudomonas abietaniphila</name>
    <dbReference type="NCBI Taxonomy" id="89065"/>
    <lineage>
        <taxon>Bacteria</taxon>
        <taxon>Pseudomonadati</taxon>
        <taxon>Pseudomonadota</taxon>
        <taxon>Gammaproteobacteria</taxon>
        <taxon>Pseudomonadales</taxon>
        <taxon>Pseudomonadaceae</taxon>
        <taxon>Pseudomonas</taxon>
    </lineage>
</organism>
<name>A0A1G8I0J0_9PSED</name>
<dbReference type="Proteomes" id="UP000182894">
    <property type="component" value="Unassembled WGS sequence"/>
</dbReference>
<proteinExistence type="predicted"/>
<reference evidence="3" key="1">
    <citation type="submission" date="2016-10" db="EMBL/GenBank/DDBJ databases">
        <authorList>
            <person name="Varghese N."/>
            <person name="Submissions S."/>
        </authorList>
    </citation>
    <scope>NUCLEOTIDE SEQUENCE [LARGE SCALE GENOMIC DNA]</scope>
    <source>
        <strain evidence="3">ATCC 700689</strain>
    </source>
</reference>
<protein>
    <submittedName>
        <fullName evidence="2">Putative toxin-antitoxin system antitoxin component, TIGR02293 family</fullName>
    </submittedName>
</protein>
<dbReference type="InterPro" id="IPR037914">
    <property type="entry name" value="SpoVT-AbrB_sf"/>
</dbReference>
<gene>
    <name evidence="2" type="ORF">SAMN05216605_110252</name>
</gene>
<dbReference type="SUPFAM" id="SSF89447">
    <property type="entry name" value="AbrB/MazE/MraZ-like"/>
    <property type="match status" value="1"/>
</dbReference>
<evidence type="ECO:0000259" key="1">
    <source>
        <dbReference type="Pfam" id="PF09722"/>
    </source>
</evidence>
<evidence type="ECO:0000313" key="2">
    <source>
        <dbReference type="EMBL" id="SDI12261.1"/>
    </source>
</evidence>
<sequence length="226" mass="25465">MMYVILMADEGRTIMSENERWIVKCQKTEDGTGDIIIDLPQELLDQMRLGVGDDLELTVANGTLVLTPVHNATSVRPMVSVVLRQDVYHAYRMRLERLLHISVNASDLDIHDMIVAGFSVSLIKMLCDDGTLSDEERDRIIQPKTLKTRLSANQLLTLPESDRLFRFVHITAMAEVIFGDKVKAKQWLSKPKARFLGESPSSMVATTFGTHLVEEMLIQVSEGMSF</sequence>
<dbReference type="NCBIfam" id="TIGR02293">
    <property type="entry name" value="TAS_TIGR02293"/>
    <property type="match status" value="1"/>
</dbReference>
<dbReference type="InterPro" id="IPR024467">
    <property type="entry name" value="Xre/MbcA/ParS-like_toxin-bd"/>
</dbReference>
<evidence type="ECO:0000313" key="3">
    <source>
        <dbReference type="Proteomes" id="UP000182894"/>
    </source>
</evidence>
<dbReference type="InterPro" id="IPR011979">
    <property type="entry name" value="Antitox_Xre"/>
</dbReference>
<dbReference type="AlphaFoldDB" id="A0A1G8I0J0"/>